<dbReference type="RefSeq" id="WP_057829464.1">
    <property type="nucleotide sequence ID" value="NZ_AYZE01000015.1"/>
</dbReference>
<organism evidence="2 3">
    <name type="scientific">Liquorilactobacillus cacaonum DSM 21116</name>
    <dbReference type="NCBI Taxonomy" id="1423729"/>
    <lineage>
        <taxon>Bacteria</taxon>
        <taxon>Bacillati</taxon>
        <taxon>Bacillota</taxon>
        <taxon>Bacilli</taxon>
        <taxon>Lactobacillales</taxon>
        <taxon>Lactobacillaceae</taxon>
        <taxon>Liquorilactobacillus</taxon>
    </lineage>
</organism>
<comment type="caution">
    <text evidence="2">The sequence shown here is derived from an EMBL/GenBank/DDBJ whole genome shotgun (WGS) entry which is preliminary data.</text>
</comment>
<dbReference type="Pfam" id="PF13175">
    <property type="entry name" value="AAA_15"/>
    <property type="match status" value="1"/>
</dbReference>
<proteinExistence type="predicted"/>
<dbReference type="Proteomes" id="UP000051131">
    <property type="component" value="Unassembled WGS sequence"/>
</dbReference>
<dbReference type="AlphaFoldDB" id="A0A0R2CPI3"/>
<sequence length="469" mass="54221">MKIENLGPIRRANFSLNNVNVFFGKNNSGKTYLSYLFYGILKYVRREEYKFIADNSIKIMETDSQGFIIEISEVSTLEDRLISKILKDITENYISITTNVFSLPKDEFKDMELELSEQDLKRLVINNNVDNIYEAKEKSFGLRLSEQGVYSQLVQSENNKANDKVTIVFKYVREPSLRLKKEIEGEEAAEKKVTKKSAILMANKVMQGFFQGSNFFGDVYIPAERNGVNVFREEINAERSNKVSENIKKYPNYPAPISDYIIFLNTVQWIRPLFEPSDKQRNDDFLLNVLGGKYVRNKDSQLAFRQLYSITKGGVVKFKKKSYPFNVTSSSIKSLYGMDIYMEVMLNASGMAKGVLFIDEPEMNLDPFKQVELSKILYELSNRGIKLFISTHSDYIMRAMTNIALSEKIKLKGEASTISTFNFENGEIHGNDKIWEDDYLSNFDSPYETLQNEFDKLIEKYSECEKHDD</sequence>
<accession>A0A0R2CPI3</accession>
<dbReference type="STRING" id="1423729.FC80_GL001248"/>
<protein>
    <recommendedName>
        <fullName evidence="1">Endonuclease GajA/Old nuclease/RecF-like AAA domain-containing protein</fullName>
    </recommendedName>
</protein>
<evidence type="ECO:0000313" key="3">
    <source>
        <dbReference type="Proteomes" id="UP000051131"/>
    </source>
</evidence>
<reference evidence="2 3" key="1">
    <citation type="journal article" date="2015" name="Genome Announc.">
        <title>Expanding the biotechnology potential of lactobacilli through comparative genomics of 213 strains and associated genera.</title>
        <authorList>
            <person name="Sun Z."/>
            <person name="Harris H.M."/>
            <person name="McCann A."/>
            <person name="Guo C."/>
            <person name="Argimon S."/>
            <person name="Zhang W."/>
            <person name="Yang X."/>
            <person name="Jeffery I.B."/>
            <person name="Cooney J.C."/>
            <person name="Kagawa T.F."/>
            <person name="Liu W."/>
            <person name="Song Y."/>
            <person name="Salvetti E."/>
            <person name="Wrobel A."/>
            <person name="Rasinkangas P."/>
            <person name="Parkhill J."/>
            <person name="Rea M.C."/>
            <person name="O'Sullivan O."/>
            <person name="Ritari J."/>
            <person name="Douillard F.P."/>
            <person name="Paul Ross R."/>
            <person name="Yang R."/>
            <person name="Briner A.E."/>
            <person name="Felis G.E."/>
            <person name="de Vos W.M."/>
            <person name="Barrangou R."/>
            <person name="Klaenhammer T.R."/>
            <person name="Caufield P.W."/>
            <person name="Cui Y."/>
            <person name="Zhang H."/>
            <person name="O'Toole P.W."/>
        </authorList>
    </citation>
    <scope>NUCLEOTIDE SEQUENCE [LARGE SCALE GENOMIC DNA]</scope>
    <source>
        <strain evidence="2 3">DSM 21116</strain>
    </source>
</reference>
<dbReference type="SUPFAM" id="SSF52540">
    <property type="entry name" value="P-loop containing nucleoside triphosphate hydrolases"/>
    <property type="match status" value="1"/>
</dbReference>
<dbReference type="OrthoDB" id="9801813at2"/>
<dbReference type="EMBL" id="AYZE01000015">
    <property type="protein sequence ID" value="KRM90345.1"/>
    <property type="molecule type" value="Genomic_DNA"/>
</dbReference>
<evidence type="ECO:0000259" key="1">
    <source>
        <dbReference type="Pfam" id="PF13175"/>
    </source>
</evidence>
<dbReference type="PANTHER" id="PTHR43581:SF4">
    <property type="entry name" value="ATP_GTP PHOSPHATASE"/>
    <property type="match status" value="1"/>
</dbReference>
<dbReference type="InterPro" id="IPR027417">
    <property type="entry name" value="P-loop_NTPase"/>
</dbReference>
<dbReference type="InterPro" id="IPR051396">
    <property type="entry name" value="Bact_Antivir_Def_Nuclease"/>
</dbReference>
<feature type="domain" description="Endonuclease GajA/Old nuclease/RecF-like AAA" evidence="1">
    <location>
        <begin position="1"/>
        <end position="396"/>
    </location>
</feature>
<gene>
    <name evidence="2" type="ORF">FC80_GL001248</name>
</gene>
<dbReference type="Gene3D" id="3.40.50.300">
    <property type="entry name" value="P-loop containing nucleotide triphosphate hydrolases"/>
    <property type="match status" value="1"/>
</dbReference>
<dbReference type="PANTHER" id="PTHR43581">
    <property type="entry name" value="ATP/GTP PHOSPHATASE"/>
    <property type="match status" value="1"/>
</dbReference>
<dbReference type="PATRIC" id="fig|1423729.3.peg.1264"/>
<keyword evidence="3" id="KW-1185">Reference proteome</keyword>
<name>A0A0R2CPI3_9LACO</name>
<evidence type="ECO:0000313" key="2">
    <source>
        <dbReference type="EMBL" id="KRM90345.1"/>
    </source>
</evidence>
<dbReference type="InterPro" id="IPR041685">
    <property type="entry name" value="AAA_GajA/Old/RecF-like"/>
</dbReference>